<dbReference type="Pfam" id="PF21783">
    <property type="entry name" value="YNCE"/>
    <property type="match status" value="1"/>
</dbReference>
<accession>A0A765T9W4</accession>
<reference evidence="4" key="2">
    <citation type="submission" date="2020-02" db="EMBL/GenBank/DDBJ databases">
        <authorList>
            <consortium name="NCBI Pathogen Detection Project"/>
        </authorList>
    </citation>
    <scope>NUCLEOTIDE SEQUENCE</scope>
    <source>
        <strain evidence="4">1839</strain>
    </source>
</reference>
<dbReference type="EMBL" id="DAAYTU010000092">
    <property type="protein sequence ID" value="HAG5773260.1"/>
    <property type="molecule type" value="Genomic_DNA"/>
</dbReference>
<dbReference type="InterPro" id="IPR015943">
    <property type="entry name" value="WD40/YVTN_repeat-like_dom_sf"/>
</dbReference>
<dbReference type="PANTHER" id="PTHR47197">
    <property type="entry name" value="PROTEIN NIRF"/>
    <property type="match status" value="1"/>
</dbReference>
<dbReference type="PANTHER" id="PTHR47197:SF3">
    <property type="entry name" value="DIHYDRO-HEME D1 DEHYDROGENASE"/>
    <property type="match status" value="1"/>
</dbReference>
<organism evidence="4">
    <name type="scientific">Escherichia coli</name>
    <dbReference type="NCBI Taxonomy" id="562"/>
    <lineage>
        <taxon>Bacteria</taxon>
        <taxon>Pseudomonadati</taxon>
        <taxon>Pseudomonadota</taxon>
        <taxon>Gammaproteobacteria</taxon>
        <taxon>Enterobacterales</taxon>
        <taxon>Enterobacteriaceae</taxon>
        <taxon>Escherichia</taxon>
    </lineage>
</organism>
<feature type="signal peptide" evidence="2">
    <location>
        <begin position="1"/>
        <end position="19"/>
    </location>
</feature>
<gene>
    <name evidence="4" type="ORF">GGB84_005091</name>
</gene>
<evidence type="ECO:0000313" key="4">
    <source>
        <dbReference type="EMBL" id="HAG5773260.1"/>
    </source>
</evidence>
<evidence type="ECO:0000256" key="1">
    <source>
        <dbReference type="ARBA" id="ARBA00022729"/>
    </source>
</evidence>
<dbReference type="SUPFAM" id="SSF50974">
    <property type="entry name" value="Nitrous oxide reductase, N-terminal domain"/>
    <property type="match status" value="1"/>
</dbReference>
<sequence length="353" mass="39580">MKLNKTVLAICLMSFNLHAANLVYSANQNDNTVSVVDADKYKKVGSLTLGYPAGDKRLYSPLYNGEINVHGLSYAKQRRELSVVSTVTNSVVRFDTNTGKKIDTIYVGRNPHEPRYTNNEDEIWVTVRGENYISIIDSQTGNEKKRIELESGPGMVTFSHDDKYAYISSSFDEHLWIVDTKTKKVIKKLMMPSSFSPFINTTPDGKEVWVDHKDVGEITRISTKDNEIIETFKTGKISNHFAFANNKAYVTVGGENSVNIYDYGEKHAKLIKKIQAETLPHGIWADTKGSKVYFVNELSNTLQIIDADSDKIIAKLPVGALPQALVYAENATDDVDKMIKNISQIPEFRGPKK</sequence>
<protein>
    <recommendedName>
        <fullName evidence="3">YNCE-like beta-propeller domain-containing protein</fullName>
    </recommendedName>
</protein>
<name>A0A765T9W4_ECOLX</name>
<dbReference type="InterPro" id="IPR011045">
    <property type="entry name" value="N2O_reductase_N"/>
</dbReference>
<dbReference type="InterPro" id="IPR051200">
    <property type="entry name" value="Host-pathogen_enzymatic-act"/>
</dbReference>
<comment type="caution">
    <text evidence="4">The sequence shown here is derived from an EMBL/GenBank/DDBJ whole genome shotgun (WGS) entry which is preliminary data.</text>
</comment>
<proteinExistence type="predicted"/>
<dbReference type="InterPro" id="IPR048433">
    <property type="entry name" value="YNCE-like_beta-prop"/>
</dbReference>
<dbReference type="AlphaFoldDB" id="A0A765T9W4"/>
<keyword evidence="1 2" id="KW-0732">Signal</keyword>
<dbReference type="NCBIfam" id="TIGR02276">
    <property type="entry name" value="beta_rpt_yvtn"/>
    <property type="match status" value="1"/>
</dbReference>
<dbReference type="InterPro" id="IPR011964">
    <property type="entry name" value="YVTN_b-propeller_repeat"/>
</dbReference>
<evidence type="ECO:0000259" key="3">
    <source>
        <dbReference type="Pfam" id="PF21783"/>
    </source>
</evidence>
<feature type="domain" description="YNCE-like beta-propeller" evidence="3">
    <location>
        <begin position="200"/>
        <end position="328"/>
    </location>
</feature>
<evidence type="ECO:0000256" key="2">
    <source>
        <dbReference type="SAM" id="SignalP"/>
    </source>
</evidence>
<dbReference type="RefSeq" id="WP_024223720.1">
    <property type="nucleotide sequence ID" value="NZ_BFNC01000263.1"/>
</dbReference>
<dbReference type="Gene3D" id="2.130.10.10">
    <property type="entry name" value="YVTN repeat-like/Quinoprotein amine dehydrogenase"/>
    <property type="match status" value="2"/>
</dbReference>
<reference evidence="4" key="1">
    <citation type="journal article" date="2018" name="Genome Biol.">
        <title>SKESA: strategic k-mer extension for scrupulous assemblies.</title>
        <authorList>
            <person name="Souvorov A."/>
            <person name="Agarwala R."/>
            <person name="Lipman D.J."/>
        </authorList>
    </citation>
    <scope>NUCLEOTIDE SEQUENCE [LARGE SCALE GENOMIC DNA]</scope>
    <source>
        <strain evidence="4">1839</strain>
    </source>
</reference>
<feature type="chain" id="PRO_5030161160" description="YNCE-like beta-propeller domain-containing protein" evidence="2">
    <location>
        <begin position="20"/>
        <end position="353"/>
    </location>
</feature>